<gene>
    <name evidence="1" type="ORF">RPERSI_LOCUS6312</name>
</gene>
<protein>
    <submittedName>
        <fullName evidence="1">33185_t:CDS:1</fullName>
    </submittedName>
</protein>
<accession>A0ACA9MVG0</accession>
<name>A0ACA9MVG0_9GLOM</name>
<evidence type="ECO:0000313" key="2">
    <source>
        <dbReference type="Proteomes" id="UP000789920"/>
    </source>
</evidence>
<organism evidence="1 2">
    <name type="scientific">Racocetra persica</name>
    <dbReference type="NCBI Taxonomy" id="160502"/>
    <lineage>
        <taxon>Eukaryota</taxon>
        <taxon>Fungi</taxon>
        <taxon>Fungi incertae sedis</taxon>
        <taxon>Mucoromycota</taxon>
        <taxon>Glomeromycotina</taxon>
        <taxon>Glomeromycetes</taxon>
        <taxon>Diversisporales</taxon>
        <taxon>Gigasporaceae</taxon>
        <taxon>Racocetra</taxon>
    </lineage>
</organism>
<comment type="caution">
    <text evidence="1">The sequence shown here is derived from an EMBL/GenBank/DDBJ whole genome shotgun (WGS) entry which is preliminary data.</text>
</comment>
<evidence type="ECO:0000313" key="1">
    <source>
        <dbReference type="EMBL" id="CAG8611038.1"/>
    </source>
</evidence>
<feature type="non-terminal residue" evidence="1">
    <location>
        <position position="83"/>
    </location>
</feature>
<dbReference type="Proteomes" id="UP000789920">
    <property type="component" value="Unassembled WGS sequence"/>
</dbReference>
<dbReference type="EMBL" id="CAJVQC010009950">
    <property type="protein sequence ID" value="CAG8611038.1"/>
    <property type="molecule type" value="Genomic_DNA"/>
</dbReference>
<sequence length="83" mass="9953">MTKEIPNAQILRELLEKYTQKELANKFRVNEKTIRRHLKPSNQERQKRGVKEKIFGMVETKLLSFTAYRSEDNTLTQQEMVDR</sequence>
<reference evidence="1" key="1">
    <citation type="submission" date="2021-06" db="EMBL/GenBank/DDBJ databases">
        <authorList>
            <person name="Kallberg Y."/>
            <person name="Tangrot J."/>
            <person name="Rosling A."/>
        </authorList>
    </citation>
    <scope>NUCLEOTIDE SEQUENCE</scope>
    <source>
        <strain evidence="1">MA461A</strain>
    </source>
</reference>
<proteinExistence type="predicted"/>
<keyword evidence="2" id="KW-1185">Reference proteome</keyword>